<dbReference type="Proteomes" id="UP001529201">
    <property type="component" value="Unassembled WGS sequence"/>
</dbReference>
<dbReference type="Gene3D" id="2.60.40.10">
    <property type="entry name" value="Immunoglobulins"/>
    <property type="match status" value="1"/>
</dbReference>
<keyword evidence="3" id="KW-0732">Signal</keyword>
<dbReference type="GeneID" id="71455198"/>
<name>A0ABT6HC86_LEUPS</name>
<feature type="signal peptide" evidence="3">
    <location>
        <begin position="1"/>
        <end position="26"/>
    </location>
</feature>
<sequence length="254" mass="27746">MIKIRKLLLSIMVIAITSFTFSTVSANDDTNTQNGIATVSGTSDPKDTIEISLPSGKVINVTPNSSGHYSADISGLSVGDTVYVTAVNKDGKKSQPTKRTITTADVIEESSSQTTTVSSLDSHSSSSETTYQSQNNKKNQSFSWMAVFLWLSGTIGITVGGAAVVNSRFPKVKQSIFSLVGSGLLWRSQQKRHKVKLVGKINDHTEKAFFDITTNELQILAKTGEVELNRKFTQFEVKVFNRQNDNVQMVIVDE</sequence>
<evidence type="ECO:0000313" key="4">
    <source>
        <dbReference type="EMBL" id="MDG9733365.1"/>
    </source>
</evidence>
<keyword evidence="5" id="KW-1185">Reference proteome</keyword>
<evidence type="ECO:0000256" key="2">
    <source>
        <dbReference type="SAM" id="Phobius"/>
    </source>
</evidence>
<dbReference type="EMBL" id="JARGDN010000004">
    <property type="protein sequence ID" value="MDG9733365.1"/>
    <property type="molecule type" value="Genomic_DNA"/>
</dbReference>
<feature type="chain" id="PRO_5045923119" description="Bacterial Ig domain-containing protein" evidence="3">
    <location>
        <begin position="27"/>
        <end position="254"/>
    </location>
</feature>
<gene>
    <name evidence="4" type="ORF">P1N92_04430</name>
</gene>
<organism evidence="4 5">
    <name type="scientific">Leuconostoc pseudomesenteroides</name>
    <dbReference type="NCBI Taxonomy" id="33968"/>
    <lineage>
        <taxon>Bacteria</taxon>
        <taxon>Bacillati</taxon>
        <taxon>Bacillota</taxon>
        <taxon>Bacilli</taxon>
        <taxon>Lactobacillales</taxon>
        <taxon>Lactobacillaceae</taxon>
        <taxon>Leuconostoc</taxon>
    </lineage>
</organism>
<evidence type="ECO:0000256" key="3">
    <source>
        <dbReference type="SAM" id="SignalP"/>
    </source>
</evidence>
<keyword evidence="2" id="KW-0472">Membrane</keyword>
<reference evidence="4 5" key="1">
    <citation type="submission" date="2023-02" db="EMBL/GenBank/DDBJ databases">
        <title>Antimicrobial susceptibility testing and tentative epidemiological cut-off values for Lactobacillaceae family species intended for ingestion.</title>
        <authorList>
            <person name="Noehr-Meldgaard K."/>
            <person name="Struve C."/>
            <person name="Ingmer H."/>
            <person name="Koza A."/>
            <person name="Al-Nakeeb K."/>
            <person name="Agersoe Y."/>
        </authorList>
    </citation>
    <scope>NUCLEOTIDE SEQUENCE [LARGE SCALE GENOMIC DNA]</scope>
    <source>
        <strain evidence="4 5">DSM 20193</strain>
    </source>
</reference>
<evidence type="ECO:0000256" key="1">
    <source>
        <dbReference type="SAM" id="MobiDB-lite"/>
    </source>
</evidence>
<evidence type="ECO:0000313" key="5">
    <source>
        <dbReference type="Proteomes" id="UP001529201"/>
    </source>
</evidence>
<evidence type="ECO:0008006" key="6">
    <source>
        <dbReference type="Google" id="ProtNLM"/>
    </source>
</evidence>
<proteinExistence type="predicted"/>
<keyword evidence="2" id="KW-0812">Transmembrane</keyword>
<feature type="region of interest" description="Disordered" evidence="1">
    <location>
        <begin position="112"/>
        <end position="135"/>
    </location>
</feature>
<accession>A0ABT6HC86</accession>
<comment type="caution">
    <text evidence="4">The sequence shown here is derived from an EMBL/GenBank/DDBJ whole genome shotgun (WGS) entry which is preliminary data.</text>
</comment>
<feature type="compositionally biased region" description="Low complexity" evidence="1">
    <location>
        <begin position="112"/>
        <end position="133"/>
    </location>
</feature>
<keyword evidence="2" id="KW-1133">Transmembrane helix</keyword>
<feature type="transmembrane region" description="Helical" evidence="2">
    <location>
        <begin position="142"/>
        <end position="165"/>
    </location>
</feature>
<dbReference type="InterPro" id="IPR013783">
    <property type="entry name" value="Ig-like_fold"/>
</dbReference>
<dbReference type="RefSeq" id="WP_228934845.1">
    <property type="nucleotide sequence ID" value="NZ_CP042383.1"/>
</dbReference>
<protein>
    <recommendedName>
        <fullName evidence="6">Bacterial Ig domain-containing protein</fullName>
    </recommendedName>
</protein>